<name>A0ABR1KIH6_9PEZI</name>
<feature type="chain" id="PRO_5047285469" description="Secreted protein" evidence="2">
    <location>
        <begin position="31"/>
        <end position="128"/>
    </location>
</feature>
<sequence length="128" mass="14131">MQTGGRAGRRTTIIIIIIMCMMRTPPKVESDQLVTAQSTKQKRRRRRRARRQDTGHPAFAVADSTRNSKVCASDQCMNYCIIGRAGRTDRWLISPQTANAKRILGGVPGRSIYSSVAEMGAGMPPPQT</sequence>
<feature type="compositionally biased region" description="Basic residues" evidence="1">
    <location>
        <begin position="40"/>
        <end position="50"/>
    </location>
</feature>
<proteinExistence type="predicted"/>
<keyword evidence="4" id="KW-1185">Reference proteome</keyword>
<accession>A0ABR1KIH6</accession>
<dbReference type="Proteomes" id="UP001363622">
    <property type="component" value="Unassembled WGS sequence"/>
</dbReference>
<organism evidence="3 4">
    <name type="scientific">Phyllosticta citriasiana</name>
    <dbReference type="NCBI Taxonomy" id="595635"/>
    <lineage>
        <taxon>Eukaryota</taxon>
        <taxon>Fungi</taxon>
        <taxon>Dikarya</taxon>
        <taxon>Ascomycota</taxon>
        <taxon>Pezizomycotina</taxon>
        <taxon>Dothideomycetes</taxon>
        <taxon>Dothideomycetes incertae sedis</taxon>
        <taxon>Botryosphaeriales</taxon>
        <taxon>Phyllostictaceae</taxon>
        <taxon>Phyllosticta</taxon>
    </lineage>
</organism>
<dbReference type="EMBL" id="JBBPHU010000009">
    <property type="protein sequence ID" value="KAK7513612.1"/>
    <property type="molecule type" value="Genomic_DNA"/>
</dbReference>
<reference evidence="3 4" key="1">
    <citation type="submission" date="2024-04" db="EMBL/GenBank/DDBJ databases">
        <title>Phyllosticta paracitricarpa is synonymous to the EU quarantine fungus P. citricarpa based on phylogenomic analyses.</title>
        <authorList>
            <consortium name="Lawrence Berkeley National Laboratory"/>
            <person name="Van Ingen-Buijs V.A."/>
            <person name="Van Westerhoven A.C."/>
            <person name="Haridas S."/>
            <person name="Skiadas P."/>
            <person name="Martin F."/>
            <person name="Groenewald J.Z."/>
            <person name="Crous P.W."/>
            <person name="Seidl M.F."/>
        </authorList>
    </citation>
    <scope>NUCLEOTIDE SEQUENCE [LARGE SCALE GENOMIC DNA]</scope>
    <source>
        <strain evidence="3 4">CBS 123371</strain>
    </source>
</reference>
<evidence type="ECO:0000256" key="2">
    <source>
        <dbReference type="SAM" id="SignalP"/>
    </source>
</evidence>
<comment type="caution">
    <text evidence="3">The sequence shown here is derived from an EMBL/GenBank/DDBJ whole genome shotgun (WGS) entry which is preliminary data.</text>
</comment>
<evidence type="ECO:0000256" key="1">
    <source>
        <dbReference type="SAM" id="MobiDB-lite"/>
    </source>
</evidence>
<gene>
    <name evidence="3" type="ORF">IWZ03DRAFT_237032</name>
</gene>
<feature type="region of interest" description="Disordered" evidence="1">
    <location>
        <begin position="29"/>
        <end position="56"/>
    </location>
</feature>
<evidence type="ECO:0000313" key="4">
    <source>
        <dbReference type="Proteomes" id="UP001363622"/>
    </source>
</evidence>
<feature type="signal peptide" evidence="2">
    <location>
        <begin position="1"/>
        <end position="30"/>
    </location>
</feature>
<protein>
    <recommendedName>
        <fullName evidence="5">Secreted protein</fullName>
    </recommendedName>
</protein>
<keyword evidence="2" id="KW-0732">Signal</keyword>
<evidence type="ECO:0000313" key="3">
    <source>
        <dbReference type="EMBL" id="KAK7513612.1"/>
    </source>
</evidence>
<evidence type="ECO:0008006" key="5">
    <source>
        <dbReference type="Google" id="ProtNLM"/>
    </source>
</evidence>